<evidence type="ECO:0000313" key="2">
    <source>
        <dbReference type="Proteomes" id="UP001177120"/>
    </source>
</evidence>
<protein>
    <submittedName>
        <fullName evidence="1">Alpha/beta hydrolase</fullName>
    </submittedName>
</protein>
<proteinExistence type="predicted"/>
<comment type="caution">
    <text evidence="1">The sequence shown here is derived from an EMBL/GenBank/DDBJ whole genome shotgun (WGS) entry which is preliminary data.</text>
</comment>
<name>A0ABS2WGU9_9BACL</name>
<organism evidence="1 2">
    <name type="scientific">Polycladomyces zharkentensis</name>
    <dbReference type="NCBI Taxonomy" id="2807616"/>
    <lineage>
        <taxon>Bacteria</taxon>
        <taxon>Bacillati</taxon>
        <taxon>Bacillota</taxon>
        <taxon>Bacilli</taxon>
        <taxon>Bacillales</taxon>
        <taxon>Thermoactinomycetaceae</taxon>
        <taxon>Polycladomyces</taxon>
    </lineage>
</organism>
<dbReference type="RefSeq" id="WP_205493273.1">
    <property type="nucleotide sequence ID" value="NZ_JAFHAP010000005.1"/>
</dbReference>
<keyword evidence="2" id="KW-1185">Reference proteome</keyword>
<reference evidence="1" key="1">
    <citation type="journal article" date="2024" name="Int. J. Syst. Evol. Microbiol.">
        <title>Polycladomyces zharkentensis sp. nov., a novel thermophilic cellulose- and starch-degrading member of the Bacillota from a geothermal aquifer in Kazakhstan.</title>
        <authorList>
            <person name="Mashzhan A."/>
            <person name="Kistaubayeva A."/>
            <person name="Javier-Lopez R."/>
            <person name="Bissenova U."/>
            <person name="Bissenbay A."/>
            <person name="Birkeland N.K."/>
        </authorList>
    </citation>
    <scope>NUCLEOTIDE SEQUENCE</scope>
    <source>
        <strain evidence="1">ZKZ2T</strain>
    </source>
</reference>
<evidence type="ECO:0000313" key="1">
    <source>
        <dbReference type="EMBL" id="MBN2908788.1"/>
    </source>
</evidence>
<dbReference type="SUPFAM" id="SSF53474">
    <property type="entry name" value="alpha/beta-Hydrolases"/>
    <property type="match status" value="1"/>
</dbReference>
<dbReference type="InterPro" id="IPR029058">
    <property type="entry name" value="AB_hydrolase_fold"/>
</dbReference>
<dbReference type="Proteomes" id="UP001177120">
    <property type="component" value="Unassembled WGS sequence"/>
</dbReference>
<dbReference type="Gene3D" id="3.40.50.1820">
    <property type="entry name" value="alpha/beta hydrolase"/>
    <property type="match status" value="1"/>
</dbReference>
<gene>
    <name evidence="1" type="ORF">JQC72_04530</name>
</gene>
<dbReference type="GO" id="GO:0016787">
    <property type="term" value="F:hydrolase activity"/>
    <property type="evidence" value="ECO:0007669"/>
    <property type="project" value="UniProtKB-KW"/>
</dbReference>
<sequence length="96" mass="11009">MWYDNSWYKGFDTEASLAAIKVPAVLIHTNYWYNHYGSYYDENGVLMAAMDDQDVAKVKSLLKGVEVVEVDSGHLVHFEKPDEYTKVLLDFASKVK</sequence>
<keyword evidence="1" id="KW-0378">Hydrolase</keyword>
<dbReference type="EMBL" id="JAFHAP010000005">
    <property type="protein sequence ID" value="MBN2908788.1"/>
    <property type="molecule type" value="Genomic_DNA"/>
</dbReference>
<accession>A0ABS2WGU9</accession>